<dbReference type="Proteomes" id="UP000255106">
    <property type="component" value="Unassembled WGS sequence"/>
</dbReference>
<proteinExistence type="predicted"/>
<dbReference type="AlphaFoldDB" id="A0A0M7CXB2"/>
<organism evidence="2 3">
    <name type="scientific">Enterobacter cloacae</name>
    <dbReference type="NCBI Taxonomy" id="550"/>
    <lineage>
        <taxon>Bacteria</taxon>
        <taxon>Pseudomonadati</taxon>
        <taxon>Pseudomonadota</taxon>
        <taxon>Gammaproteobacteria</taxon>
        <taxon>Enterobacterales</taxon>
        <taxon>Enterobacteriaceae</taxon>
        <taxon>Enterobacter</taxon>
        <taxon>Enterobacter cloacae complex</taxon>
    </lineage>
</organism>
<dbReference type="RefSeq" id="WP_044158991.1">
    <property type="nucleotide sequence ID" value="NZ_CP053568.1"/>
</dbReference>
<reference evidence="2 3" key="1">
    <citation type="submission" date="2018-06" db="EMBL/GenBank/DDBJ databases">
        <authorList>
            <consortium name="Pathogen Informatics"/>
            <person name="Doyle S."/>
        </authorList>
    </citation>
    <scope>NUCLEOTIDE SEQUENCE [LARGE SCALE GENOMIC DNA]</scope>
    <source>
        <strain evidence="2 3">NCTC10005</strain>
    </source>
</reference>
<evidence type="ECO:0008006" key="4">
    <source>
        <dbReference type="Google" id="ProtNLM"/>
    </source>
</evidence>
<feature type="chain" id="PRO_5030011352" description="FidL-like membrane protein" evidence="1">
    <location>
        <begin position="28"/>
        <end position="155"/>
    </location>
</feature>
<protein>
    <recommendedName>
        <fullName evidence="4">FidL-like membrane protein</fullName>
    </recommendedName>
</protein>
<evidence type="ECO:0000256" key="1">
    <source>
        <dbReference type="SAM" id="SignalP"/>
    </source>
</evidence>
<evidence type="ECO:0000313" key="3">
    <source>
        <dbReference type="Proteomes" id="UP000255106"/>
    </source>
</evidence>
<feature type="signal peptide" evidence="1">
    <location>
        <begin position="1"/>
        <end position="27"/>
    </location>
</feature>
<sequence length="155" mass="17469">MSKRVFFLLLCLALFLAGGMYSFTSPAVFSCESQFSVVQNINGKSVHAEGLIFINMANDHILMNIDGLLSHDNKNQLISRTLKIKYKKFNPSANLYQVTSVRTLRDSTDNIDDTVAINLLFGKGPDDKIIYLNKLNNNTLLFGNHTFPQYGCKRK</sequence>
<evidence type="ECO:0000313" key="2">
    <source>
        <dbReference type="EMBL" id="STQ14903.1"/>
    </source>
</evidence>
<dbReference type="EMBL" id="UGJB01000004">
    <property type="protein sequence ID" value="STQ14903.1"/>
    <property type="molecule type" value="Genomic_DNA"/>
</dbReference>
<accession>A0A0M7CXB2</accession>
<name>A0A0M7CXB2_ENTCL</name>
<gene>
    <name evidence="2" type="ORF">NCTC10005_07776</name>
</gene>
<keyword evidence="1" id="KW-0732">Signal</keyword>
<dbReference type="PROSITE" id="PS51257">
    <property type="entry name" value="PROKAR_LIPOPROTEIN"/>
    <property type="match status" value="1"/>
</dbReference>